<comment type="caution">
    <text evidence="1">The sequence shown here is derived from an EMBL/GenBank/DDBJ whole genome shotgun (WGS) entry which is preliminary data.</text>
</comment>
<evidence type="ECO:0000313" key="1">
    <source>
        <dbReference type="EMBL" id="PIK41614.1"/>
    </source>
</evidence>
<name>A0A2G8K0U3_STIJA</name>
<protein>
    <submittedName>
        <fullName evidence="1">Putative nuclease HARBI1</fullName>
    </submittedName>
</protein>
<gene>
    <name evidence="1" type="ORF">BSL78_21530</name>
</gene>
<proteinExistence type="predicted"/>
<evidence type="ECO:0000313" key="2">
    <source>
        <dbReference type="Proteomes" id="UP000230750"/>
    </source>
</evidence>
<sequence length="181" mass="20153">MNLAKLEHPTNRSRALSASLQVINALRFHELRSKSALAECASIHGCSKSSASRALRRVTRALVQIRNDEIQFLTTPASVTKARGIYFLVAGFPQVVGTVYGTLTGIRGCNYGPDEYVLVSCTGRHAISLRTTNFKDTSWGLWLSSTAVVDDAYSELEETSFNKLIKPKHIEVWYHLYGIYL</sequence>
<organism evidence="1 2">
    <name type="scientific">Stichopus japonicus</name>
    <name type="common">Sea cucumber</name>
    <dbReference type="NCBI Taxonomy" id="307972"/>
    <lineage>
        <taxon>Eukaryota</taxon>
        <taxon>Metazoa</taxon>
        <taxon>Echinodermata</taxon>
        <taxon>Eleutherozoa</taxon>
        <taxon>Echinozoa</taxon>
        <taxon>Holothuroidea</taxon>
        <taxon>Aspidochirotacea</taxon>
        <taxon>Aspidochirotida</taxon>
        <taxon>Stichopodidae</taxon>
        <taxon>Apostichopus</taxon>
    </lineage>
</organism>
<dbReference type="Proteomes" id="UP000230750">
    <property type="component" value="Unassembled WGS sequence"/>
</dbReference>
<dbReference type="AlphaFoldDB" id="A0A2G8K0U3"/>
<dbReference type="EMBL" id="MRZV01001003">
    <property type="protein sequence ID" value="PIK41614.1"/>
    <property type="molecule type" value="Genomic_DNA"/>
</dbReference>
<reference evidence="1 2" key="1">
    <citation type="journal article" date="2017" name="PLoS Biol.">
        <title>The sea cucumber genome provides insights into morphological evolution and visceral regeneration.</title>
        <authorList>
            <person name="Zhang X."/>
            <person name="Sun L."/>
            <person name="Yuan J."/>
            <person name="Sun Y."/>
            <person name="Gao Y."/>
            <person name="Zhang L."/>
            <person name="Li S."/>
            <person name="Dai H."/>
            <person name="Hamel J.F."/>
            <person name="Liu C."/>
            <person name="Yu Y."/>
            <person name="Liu S."/>
            <person name="Lin W."/>
            <person name="Guo K."/>
            <person name="Jin S."/>
            <person name="Xu P."/>
            <person name="Storey K.B."/>
            <person name="Huan P."/>
            <person name="Zhang T."/>
            <person name="Zhou Y."/>
            <person name="Zhang J."/>
            <person name="Lin C."/>
            <person name="Li X."/>
            <person name="Xing L."/>
            <person name="Huo D."/>
            <person name="Sun M."/>
            <person name="Wang L."/>
            <person name="Mercier A."/>
            <person name="Li F."/>
            <person name="Yang H."/>
            <person name="Xiang J."/>
        </authorList>
    </citation>
    <scope>NUCLEOTIDE SEQUENCE [LARGE SCALE GENOMIC DNA]</scope>
    <source>
        <strain evidence="1">Shaxun</strain>
        <tissue evidence="1">Muscle</tissue>
    </source>
</reference>
<dbReference type="OrthoDB" id="6078626at2759"/>
<accession>A0A2G8K0U3</accession>
<keyword evidence="2" id="KW-1185">Reference proteome</keyword>